<gene>
    <name evidence="3" type="ORF">GPM918_LOCUS40784</name>
    <name evidence="2" type="ORF">OVA965_LOCUS37185</name>
    <name evidence="5" type="ORF">SRO942_LOCUS41765</name>
    <name evidence="4" type="ORF">TMI583_LOCUS38251</name>
</gene>
<evidence type="ECO:0000313" key="4">
    <source>
        <dbReference type="EMBL" id="CAF4294971.1"/>
    </source>
</evidence>
<proteinExistence type="predicted"/>
<accession>A0A815YZ00</accession>
<sequence length="186" mass="21729">MAYLRRKPEDEVWYIHTPLKNEKREIVTAPPPSQIPYLNGVMDDDIEVNKQKPIYVKDTDSEYIRLCKLGGRHDLLVHRDPSLKKSREPVGYPRPDWWDAMCVPYIDPIQETKKTTDHVFGAPDWMVHEEHQNNHQPQHQQQQIQQSQYQQQQPQHLQQQTQQKSSSTGGNKSATPNSRAVSSKKK</sequence>
<dbReference type="Proteomes" id="UP000677228">
    <property type="component" value="Unassembled WGS sequence"/>
</dbReference>
<dbReference type="Pfam" id="PF17662">
    <property type="entry name" value="DUF5524"/>
    <property type="match status" value="1"/>
</dbReference>
<feature type="compositionally biased region" description="Polar residues" evidence="1">
    <location>
        <begin position="164"/>
        <end position="186"/>
    </location>
</feature>
<organism evidence="3 6">
    <name type="scientific">Didymodactylos carnosus</name>
    <dbReference type="NCBI Taxonomy" id="1234261"/>
    <lineage>
        <taxon>Eukaryota</taxon>
        <taxon>Metazoa</taxon>
        <taxon>Spiralia</taxon>
        <taxon>Gnathifera</taxon>
        <taxon>Rotifera</taxon>
        <taxon>Eurotatoria</taxon>
        <taxon>Bdelloidea</taxon>
        <taxon>Philodinida</taxon>
        <taxon>Philodinidae</taxon>
        <taxon>Didymodactylos</taxon>
    </lineage>
</organism>
<dbReference type="Proteomes" id="UP000663829">
    <property type="component" value="Unassembled WGS sequence"/>
</dbReference>
<evidence type="ECO:0000313" key="5">
    <source>
        <dbReference type="EMBL" id="CAF4442119.1"/>
    </source>
</evidence>
<dbReference type="PANTHER" id="PTHR31097:SF2">
    <property type="entry name" value="CHROMOSOME 7 OPEN READING FRAME 57"/>
    <property type="match status" value="1"/>
</dbReference>
<dbReference type="InterPro" id="IPR040247">
    <property type="entry name" value="DUF5524"/>
</dbReference>
<keyword evidence="6" id="KW-1185">Reference proteome</keyword>
<comment type="caution">
    <text evidence="3">The sequence shown here is derived from an EMBL/GenBank/DDBJ whole genome shotgun (WGS) entry which is preliminary data.</text>
</comment>
<dbReference type="AlphaFoldDB" id="A0A815YZ00"/>
<evidence type="ECO:0000313" key="2">
    <source>
        <dbReference type="EMBL" id="CAF1506709.1"/>
    </source>
</evidence>
<dbReference type="EMBL" id="CAJOBA010056779">
    <property type="protein sequence ID" value="CAF4294971.1"/>
    <property type="molecule type" value="Genomic_DNA"/>
</dbReference>
<feature type="region of interest" description="Disordered" evidence="1">
    <location>
        <begin position="131"/>
        <end position="186"/>
    </location>
</feature>
<evidence type="ECO:0000256" key="1">
    <source>
        <dbReference type="SAM" id="MobiDB-lite"/>
    </source>
</evidence>
<evidence type="ECO:0000313" key="3">
    <source>
        <dbReference type="EMBL" id="CAF1576769.1"/>
    </source>
</evidence>
<name>A0A815YZ00_9BILA</name>
<protein>
    <submittedName>
        <fullName evidence="3">Uncharacterized protein</fullName>
    </submittedName>
</protein>
<dbReference type="PANTHER" id="PTHR31097">
    <property type="entry name" value="SI:DKEY-276J7.1"/>
    <property type="match status" value="1"/>
</dbReference>
<reference evidence="3" key="1">
    <citation type="submission" date="2021-02" db="EMBL/GenBank/DDBJ databases">
        <authorList>
            <person name="Nowell W R."/>
        </authorList>
    </citation>
    <scope>NUCLEOTIDE SEQUENCE</scope>
</reference>
<feature type="compositionally biased region" description="Low complexity" evidence="1">
    <location>
        <begin position="134"/>
        <end position="163"/>
    </location>
</feature>
<evidence type="ECO:0000313" key="6">
    <source>
        <dbReference type="Proteomes" id="UP000663829"/>
    </source>
</evidence>
<dbReference type="EMBL" id="CAJNOK010034722">
    <property type="protein sequence ID" value="CAF1506709.1"/>
    <property type="molecule type" value="Genomic_DNA"/>
</dbReference>
<dbReference type="EMBL" id="CAJNOQ010030810">
    <property type="protein sequence ID" value="CAF1576769.1"/>
    <property type="molecule type" value="Genomic_DNA"/>
</dbReference>
<dbReference type="EMBL" id="CAJOBC010096703">
    <property type="protein sequence ID" value="CAF4442119.1"/>
    <property type="molecule type" value="Genomic_DNA"/>
</dbReference>
<dbReference type="Proteomes" id="UP000682733">
    <property type="component" value="Unassembled WGS sequence"/>
</dbReference>
<dbReference type="Proteomes" id="UP000681722">
    <property type="component" value="Unassembled WGS sequence"/>
</dbReference>
<dbReference type="OrthoDB" id="10012494at2759"/>